<sequence>MISITTKSPYALQALAELGTAGAGPVSIGELARRRQIPPQFLEQLFATLRRAGMLRSQRGVKGGYSFERRPEEITVLEVVELLDGPLGHDSEGIFADAAAAARDVLATTTIADVIERERAQGGSAMYYI</sequence>
<name>A0A6J7E104_9ZZZZ</name>
<dbReference type="PROSITE" id="PS51197">
    <property type="entry name" value="HTH_RRF2_2"/>
    <property type="match status" value="1"/>
</dbReference>
<dbReference type="PANTHER" id="PTHR33221:SF5">
    <property type="entry name" value="HTH-TYPE TRANSCRIPTIONAL REGULATOR ISCR"/>
    <property type="match status" value="1"/>
</dbReference>
<dbReference type="GO" id="GO:0003700">
    <property type="term" value="F:DNA-binding transcription factor activity"/>
    <property type="evidence" value="ECO:0007669"/>
    <property type="project" value="TreeGrafter"/>
</dbReference>
<evidence type="ECO:0000256" key="1">
    <source>
        <dbReference type="ARBA" id="ARBA00023125"/>
    </source>
</evidence>
<reference evidence="2" key="1">
    <citation type="submission" date="2020-05" db="EMBL/GenBank/DDBJ databases">
        <authorList>
            <person name="Chiriac C."/>
            <person name="Salcher M."/>
            <person name="Ghai R."/>
            <person name="Kavagutti S V."/>
        </authorList>
    </citation>
    <scope>NUCLEOTIDE SEQUENCE</scope>
</reference>
<dbReference type="Pfam" id="PF02082">
    <property type="entry name" value="Rrf2"/>
    <property type="match status" value="1"/>
</dbReference>
<dbReference type="EMBL" id="CAFBLQ010000093">
    <property type="protein sequence ID" value="CAB4874770.1"/>
    <property type="molecule type" value="Genomic_DNA"/>
</dbReference>
<evidence type="ECO:0000313" key="2">
    <source>
        <dbReference type="EMBL" id="CAB4874770.1"/>
    </source>
</evidence>
<dbReference type="NCBIfam" id="TIGR00738">
    <property type="entry name" value="rrf2_super"/>
    <property type="match status" value="1"/>
</dbReference>
<gene>
    <name evidence="2" type="ORF">UFOPK3423_00940</name>
</gene>
<organism evidence="2">
    <name type="scientific">freshwater metagenome</name>
    <dbReference type="NCBI Taxonomy" id="449393"/>
    <lineage>
        <taxon>unclassified sequences</taxon>
        <taxon>metagenomes</taxon>
        <taxon>ecological metagenomes</taxon>
    </lineage>
</organism>
<dbReference type="PANTHER" id="PTHR33221">
    <property type="entry name" value="WINGED HELIX-TURN-HELIX TRANSCRIPTIONAL REGULATOR, RRF2 FAMILY"/>
    <property type="match status" value="1"/>
</dbReference>
<dbReference type="InterPro" id="IPR036388">
    <property type="entry name" value="WH-like_DNA-bd_sf"/>
</dbReference>
<dbReference type="SUPFAM" id="SSF46785">
    <property type="entry name" value="Winged helix' DNA-binding domain"/>
    <property type="match status" value="1"/>
</dbReference>
<dbReference type="InterPro" id="IPR000944">
    <property type="entry name" value="Tscrpt_reg_Rrf2"/>
</dbReference>
<dbReference type="Gene3D" id="1.10.10.10">
    <property type="entry name" value="Winged helix-like DNA-binding domain superfamily/Winged helix DNA-binding domain"/>
    <property type="match status" value="1"/>
</dbReference>
<dbReference type="GO" id="GO:0005829">
    <property type="term" value="C:cytosol"/>
    <property type="evidence" value="ECO:0007669"/>
    <property type="project" value="TreeGrafter"/>
</dbReference>
<dbReference type="AlphaFoldDB" id="A0A6J7E104"/>
<dbReference type="GO" id="GO:0003677">
    <property type="term" value="F:DNA binding"/>
    <property type="evidence" value="ECO:0007669"/>
    <property type="project" value="UniProtKB-KW"/>
</dbReference>
<protein>
    <submittedName>
        <fullName evidence="2">Unannotated protein</fullName>
    </submittedName>
</protein>
<proteinExistence type="predicted"/>
<accession>A0A6J7E104</accession>
<keyword evidence="1" id="KW-0238">DNA-binding</keyword>
<dbReference type="InterPro" id="IPR036390">
    <property type="entry name" value="WH_DNA-bd_sf"/>
</dbReference>